<evidence type="ECO:0000256" key="3">
    <source>
        <dbReference type="ARBA" id="ARBA00022606"/>
    </source>
</evidence>
<evidence type="ECO:0000256" key="4">
    <source>
        <dbReference type="ARBA" id="ARBA00022692"/>
    </source>
</evidence>
<dbReference type="InterPro" id="IPR004117">
    <property type="entry name" value="7tm6_olfct_rcpt"/>
</dbReference>
<feature type="transmembrane region" description="Helical" evidence="10">
    <location>
        <begin position="173"/>
        <end position="191"/>
    </location>
</feature>
<name>A0A7G8Z943_9HYME</name>
<feature type="transmembrane region" description="Helical" evidence="10">
    <location>
        <begin position="39"/>
        <end position="61"/>
    </location>
</feature>
<comment type="subcellular location">
    <subcellularLocation>
        <location evidence="1 10">Cell membrane</location>
        <topology evidence="1 10">Multi-pass membrane protein</topology>
    </subcellularLocation>
</comment>
<dbReference type="AlphaFoldDB" id="A0A7G8Z943"/>
<keyword evidence="9 10" id="KW-0807">Transducer</keyword>
<proteinExistence type="evidence at transcript level"/>
<dbReference type="GO" id="GO:0007165">
    <property type="term" value="P:signal transduction"/>
    <property type="evidence" value="ECO:0007669"/>
    <property type="project" value="UniProtKB-KW"/>
</dbReference>
<dbReference type="PANTHER" id="PTHR21137:SF35">
    <property type="entry name" value="ODORANT RECEPTOR 19A-RELATED"/>
    <property type="match status" value="1"/>
</dbReference>
<evidence type="ECO:0000256" key="2">
    <source>
        <dbReference type="ARBA" id="ARBA00022475"/>
    </source>
</evidence>
<dbReference type="PANTHER" id="PTHR21137">
    <property type="entry name" value="ODORANT RECEPTOR"/>
    <property type="match status" value="1"/>
</dbReference>
<keyword evidence="2" id="KW-1003">Cell membrane</keyword>
<evidence type="ECO:0000256" key="8">
    <source>
        <dbReference type="ARBA" id="ARBA00023170"/>
    </source>
</evidence>
<feature type="transmembrane region" description="Helical" evidence="10">
    <location>
        <begin position="15"/>
        <end position="32"/>
    </location>
</feature>
<dbReference type="EMBL" id="MT670964">
    <property type="protein sequence ID" value="QNL14968.1"/>
    <property type="molecule type" value="mRNA"/>
</dbReference>
<organism evidence="11">
    <name type="scientific">Aulacocentrum confusum</name>
    <dbReference type="NCBI Taxonomy" id="2767324"/>
    <lineage>
        <taxon>Eukaryota</taxon>
        <taxon>Metazoa</taxon>
        <taxon>Ecdysozoa</taxon>
        <taxon>Arthropoda</taxon>
        <taxon>Hexapoda</taxon>
        <taxon>Insecta</taxon>
        <taxon>Pterygota</taxon>
        <taxon>Neoptera</taxon>
        <taxon>Endopterygota</taxon>
        <taxon>Hymenoptera</taxon>
        <taxon>Apocrita</taxon>
        <taxon>Ichneumonoidea</taxon>
        <taxon>Braconidae</taxon>
        <taxon>Macrocentrinae</taxon>
        <taxon>Aulacocentrum</taxon>
    </lineage>
</organism>
<keyword evidence="6 10" id="KW-1133">Transmembrane helix</keyword>
<dbReference type="GO" id="GO:0005549">
    <property type="term" value="F:odorant binding"/>
    <property type="evidence" value="ECO:0007669"/>
    <property type="project" value="InterPro"/>
</dbReference>
<keyword evidence="3 10" id="KW-0716">Sensory transduction</keyword>
<dbReference type="GO" id="GO:0004984">
    <property type="term" value="F:olfactory receptor activity"/>
    <property type="evidence" value="ECO:0007669"/>
    <property type="project" value="InterPro"/>
</dbReference>
<accession>A0A7G8Z943</accession>
<gene>
    <name evidence="11" type="primary">OR24</name>
</gene>
<keyword evidence="4 10" id="KW-0812">Transmembrane</keyword>
<evidence type="ECO:0000256" key="9">
    <source>
        <dbReference type="ARBA" id="ARBA00023224"/>
    </source>
</evidence>
<sequence length="395" mass="45713">MARKTSIDTYWNSKTIFAFGLYRYIGQILGIWPTKCENFISIFSMLFAAFTQITMIFEIIAEVIITKQVNPQNMSFMSCNFLSLIKIIIIRLNYKKMKLILETLVDAWNTELDKTALKIMQSTARLERKICIYELGTTYFVIVPTIFFAIPYFGPNGIINGTDINLRSYPVQTPHVFAGLSTWMYCILFIFQSIQLILTCTGNVGNDCWFFGFAMCLRARIQCLSLKFQNLDFSTKDLVDRNISEIVEKHIHLVKLAQNLEHTFKFIILCIVVFNVSQVCFYGIQMIRCIKSGDIVIIINTLICIFLLNFQIYLYSWAGDELSSSIEDIRLAAFNSPWYDTSLRHKRDIIFIMTRTQSTFALTAGKIYRMDLDSFKNIIKAIASYFSVMQAMFNE</sequence>
<feature type="transmembrane region" description="Helical" evidence="10">
    <location>
        <begin position="130"/>
        <end position="153"/>
    </location>
</feature>
<protein>
    <recommendedName>
        <fullName evidence="10">Odorant receptor</fullName>
    </recommendedName>
</protein>
<evidence type="ECO:0000256" key="7">
    <source>
        <dbReference type="ARBA" id="ARBA00023136"/>
    </source>
</evidence>
<evidence type="ECO:0000256" key="1">
    <source>
        <dbReference type="ARBA" id="ARBA00004651"/>
    </source>
</evidence>
<dbReference type="GO" id="GO:0005886">
    <property type="term" value="C:plasma membrane"/>
    <property type="evidence" value="ECO:0007669"/>
    <property type="project" value="UniProtKB-SubCell"/>
</dbReference>
<keyword evidence="7 10" id="KW-0472">Membrane</keyword>
<evidence type="ECO:0000256" key="6">
    <source>
        <dbReference type="ARBA" id="ARBA00022989"/>
    </source>
</evidence>
<dbReference type="Pfam" id="PF02949">
    <property type="entry name" value="7tm_6"/>
    <property type="match status" value="1"/>
</dbReference>
<evidence type="ECO:0000313" key="11">
    <source>
        <dbReference type="EMBL" id="QNL14968.1"/>
    </source>
</evidence>
<evidence type="ECO:0000256" key="5">
    <source>
        <dbReference type="ARBA" id="ARBA00022725"/>
    </source>
</evidence>
<feature type="transmembrane region" description="Helical" evidence="10">
    <location>
        <begin position="73"/>
        <end position="94"/>
    </location>
</feature>
<feature type="transmembrane region" description="Helical" evidence="10">
    <location>
        <begin position="296"/>
        <end position="315"/>
    </location>
</feature>
<keyword evidence="5 10" id="KW-0552">Olfaction</keyword>
<reference evidence="11" key="1">
    <citation type="submission" date="2020-06" db="EMBL/GenBank/DDBJ databases">
        <authorList>
            <person name="Sheng S."/>
        </authorList>
    </citation>
    <scope>NUCLEOTIDE SEQUENCE</scope>
    <source>
        <tissue evidence="11">Antenna</tissue>
    </source>
</reference>
<comment type="similarity">
    <text evidence="10">Belongs to the insect chemoreceptor superfamily. Heteromeric odorant receptor channel (TC 1.A.69) family.</text>
</comment>
<evidence type="ECO:0000256" key="10">
    <source>
        <dbReference type="RuleBase" id="RU351113"/>
    </source>
</evidence>
<keyword evidence="8 10" id="KW-0675">Receptor</keyword>
<feature type="transmembrane region" description="Helical" evidence="10">
    <location>
        <begin position="266"/>
        <end position="284"/>
    </location>
</feature>